<keyword evidence="3" id="KW-1185">Reference proteome</keyword>
<sequence>MSLARAFTTRRAKQSIDLKDSNNVVPQRSNTTVKRHGYSGSIRNKISAPTELTHTTNMLAYNAPDLYPKSASSTTSSKSSDDESDGHQTSASSPPTSPDVDSVDGRTPSPEPNHLSCYFTAPGQKLPVTKAPAPRIPARAPSHTKKASYDNLARQQSLRQLSQSGDSISSKASSSLSRSSSTSTTATSVSSGSYRTKPQVPSVPTIPSEPRVVPPSPARPMPPGSIEIRASHPFRKELAQVSEIAEEFGVKDRLQVVDEEEQDLVRKGLNRFRAEDYLAEVQGLFSTFFAPEKTQAQPVWI</sequence>
<feature type="compositionally biased region" description="Low complexity" evidence="1">
    <location>
        <begin position="131"/>
        <end position="141"/>
    </location>
</feature>
<feature type="compositionally biased region" description="Low complexity" evidence="1">
    <location>
        <begin position="154"/>
        <end position="193"/>
    </location>
</feature>
<reference evidence="2" key="1">
    <citation type="submission" date="2021-03" db="EMBL/GenBank/DDBJ databases">
        <title>Revisited historic fungal species revealed as producer of novel bioactive compounds through whole genome sequencing and comparative genomics.</title>
        <authorList>
            <person name="Vignolle G.A."/>
            <person name="Hochenegger N."/>
            <person name="Mach R.L."/>
            <person name="Mach-Aigner A.R."/>
            <person name="Javad Rahimi M."/>
            <person name="Salim K.A."/>
            <person name="Chan C.M."/>
            <person name="Lim L.B.L."/>
            <person name="Cai F."/>
            <person name="Druzhinina I.S."/>
            <person name="U'Ren J.M."/>
            <person name="Derntl C."/>
        </authorList>
    </citation>
    <scope>NUCLEOTIDE SEQUENCE</scope>
    <source>
        <strain evidence="2">TUCIM 5799</strain>
    </source>
</reference>
<comment type="caution">
    <text evidence="2">The sequence shown here is derived from an EMBL/GenBank/DDBJ whole genome shotgun (WGS) entry which is preliminary data.</text>
</comment>
<feature type="compositionally biased region" description="Low complexity" evidence="1">
    <location>
        <begin position="89"/>
        <end position="100"/>
    </location>
</feature>
<feature type="region of interest" description="Disordered" evidence="1">
    <location>
        <begin position="1"/>
        <end position="46"/>
    </location>
</feature>
<accession>A0A9P9WJL9</accession>
<feature type="region of interest" description="Disordered" evidence="1">
    <location>
        <begin position="63"/>
        <end position="218"/>
    </location>
</feature>
<feature type="compositionally biased region" description="Low complexity" evidence="1">
    <location>
        <begin position="69"/>
        <end position="78"/>
    </location>
</feature>
<evidence type="ECO:0000256" key="1">
    <source>
        <dbReference type="SAM" id="MobiDB-lite"/>
    </source>
</evidence>
<dbReference type="Proteomes" id="UP000829685">
    <property type="component" value="Unassembled WGS sequence"/>
</dbReference>
<protein>
    <submittedName>
        <fullName evidence="2">Uncharacterized protein</fullName>
    </submittedName>
</protein>
<evidence type="ECO:0000313" key="3">
    <source>
        <dbReference type="Proteomes" id="UP000829685"/>
    </source>
</evidence>
<name>A0A9P9WJL9_9PEZI</name>
<dbReference type="AlphaFoldDB" id="A0A9P9WJL9"/>
<evidence type="ECO:0000313" key="2">
    <source>
        <dbReference type="EMBL" id="KAI1866548.1"/>
    </source>
</evidence>
<organism evidence="2 3">
    <name type="scientific">Neoarthrinium moseri</name>
    <dbReference type="NCBI Taxonomy" id="1658444"/>
    <lineage>
        <taxon>Eukaryota</taxon>
        <taxon>Fungi</taxon>
        <taxon>Dikarya</taxon>
        <taxon>Ascomycota</taxon>
        <taxon>Pezizomycotina</taxon>
        <taxon>Sordariomycetes</taxon>
        <taxon>Xylariomycetidae</taxon>
        <taxon>Amphisphaeriales</taxon>
        <taxon>Apiosporaceae</taxon>
        <taxon>Neoarthrinium</taxon>
    </lineage>
</organism>
<gene>
    <name evidence="2" type="ORF">JX265_007849</name>
</gene>
<proteinExistence type="predicted"/>
<feature type="compositionally biased region" description="Polar residues" evidence="1">
    <location>
        <begin position="21"/>
        <end position="32"/>
    </location>
</feature>
<dbReference type="EMBL" id="JAFIMR010000020">
    <property type="protein sequence ID" value="KAI1866548.1"/>
    <property type="molecule type" value="Genomic_DNA"/>
</dbReference>